<gene>
    <name evidence="1" type="ORF">LOY88_005859</name>
</gene>
<name>A0ACB8UPK9_9EURO</name>
<comment type="caution">
    <text evidence="1">The sequence shown here is derived from an EMBL/GenBank/DDBJ whole genome shotgun (WGS) entry which is preliminary data.</text>
</comment>
<organism evidence="1">
    <name type="scientific">Ophidiomyces ophidiicola</name>
    <dbReference type="NCBI Taxonomy" id="1387563"/>
    <lineage>
        <taxon>Eukaryota</taxon>
        <taxon>Fungi</taxon>
        <taxon>Dikarya</taxon>
        <taxon>Ascomycota</taxon>
        <taxon>Pezizomycotina</taxon>
        <taxon>Eurotiomycetes</taxon>
        <taxon>Eurotiomycetidae</taxon>
        <taxon>Onygenales</taxon>
        <taxon>Onygenaceae</taxon>
        <taxon>Ophidiomyces</taxon>
    </lineage>
</organism>
<reference evidence="1" key="1">
    <citation type="journal article" date="2022" name="bioRxiv">
        <title>Population genetic analysis of Ophidiomyces ophidiicola, the causative agent of snake fungal disease, indicates recent introductions to the USA.</title>
        <authorList>
            <person name="Ladner J.T."/>
            <person name="Palmer J.M."/>
            <person name="Ettinger C.L."/>
            <person name="Stajich J.E."/>
            <person name="Farrell T.M."/>
            <person name="Glorioso B.M."/>
            <person name="Lawson B."/>
            <person name="Price S.J."/>
            <person name="Stengle A.G."/>
            <person name="Grear D.A."/>
            <person name="Lorch J.M."/>
        </authorList>
    </citation>
    <scope>NUCLEOTIDE SEQUENCE</scope>
    <source>
        <strain evidence="1">NWHC 24266-5</strain>
    </source>
</reference>
<sequence length="504" mass="54800">MATWNEEVGKLNALSPTDLTPTKPPRVWLDSPVAEHKTEQLVDSFDSSRVQNITSLSPPSKASPFDAPRLASPTKKSPPPPLLLSNPKASIPPFLPTHRRTRTEVLTPTGNTLRLSDPPVHIHSRVVQGQIDSKAAGNGFLNGLFHGESAPIRLGIAPSDKDSTFEVSPMARSRSLSPTKMAASSPLKNLAYSNPFSFFSGKSQREQPHTMPEPADDELLNLDINASLFGARGPNVSTEEELIDFKRNAEALVRQLQGAYKLRTFALHQALAEKVQQKEELEETQSRLYNMKYQLDGMAARVVEQDQEMKALAEELKLERQKRQQEDETRRRSATIVNGYDSFNNSTGVATSLPNRHTKQLSSGASASGDSGFESADESIAESIFSKRSEDTTPTRPASIVSTNSEYPAPPLIATQSAHLPSAMKPQTVTQTRPSAYNRVLKGITAAGSSLTGLTASKCPNCHGAKLPDPGHVAAILQQENRVLKTRISELEDAVEECISLVGG</sequence>
<evidence type="ECO:0000313" key="1">
    <source>
        <dbReference type="EMBL" id="KAI2382637.1"/>
    </source>
</evidence>
<protein>
    <submittedName>
        <fullName evidence="1">Uncharacterized protein</fullName>
    </submittedName>
</protein>
<proteinExistence type="predicted"/>
<dbReference type="EMBL" id="JALBCA010000115">
    <property type="protein sequence ID" value="KAI2382637.1"/>
    <property type="molecule type" value="Genomic_DNA"/>
</dbReference>
<accession>A0ACB8UPK9</accession>